<dbReference type="InterPro" id="IPR007588">
    <property type="entry name" value="Znf_FLYWCH"/>
</dbReference>
<reference evidence="5" key="2">
    <citation type="submission" date="2013-05" db="EMBL/GenBank/DDBJ databases">
        <authorList>
            <person name="Carter J.-M."/>
            <person name="Baker S.C."/>
            <person name="Pink R."/>
            <person name="Carter D.R.F."/>
            <person name="Collins A."/>
            <person name="Tomlin J."/>
            <person name="Gibbs M."/>
            <person name="Breuker C.J."/>
        </authorList>
    </citation>
    <scope>NUCLEOTIDE SEQUENCE</scope>
    <source>
        <tissue evidence="5">Ovary</tissue>
    </source>
</reference>
<evidence type="ECO:0000256" key="3">
    <source>
        <dbReference type="ARBA" id="ARBA00022833"/>
    </source>
</evidence>
<evidence type="ECO:0000256" key="2">
    <source>
        <dbReference type="ARBA" id="ARBA00022771"/>
    </source>
</evidence>
<reference evidence="5" key="1">
    <citation type="journal article" date="2013" name="BMC Genomics">
        <title>Unscrambling butterfly oogenesis.</title>
        <authorList>
            <person name="Carter J.M."/>
            <person name="Baker S.C."/>
            <person name="Pink R."/>
            <person name="Carter D.R."/>
            <person name="Collins A."/>
            <person name="Tomlin J."/>
            <person name="Gibbs M."/>
            <person name="Breuker C.J."/>
        </authorList>
    </citation>
    <scope>NUCLEOTIDE SEQUENCE</scope>
    <source>
        <tissue evidence="5">Ovary</tissue>
    </source>
</reference>
<dbReference type="Gene3D" id="2.20.25.240">
    <property type="match status" value="1"/>
</dbReference>
<dbReference type="AlphaFoldDB" id="S4NVB1"/>
<keyword evidence="1" id="KW-0479">Metal-binding</keyword>
<keyword evidence="3" id="KW-0862">Zinc</keyword>
<feature type="domain" description="FLYWCH-type" evidence="4">
    <location>
        <begin position="14"/>
        <end position="66"/>
    </location>
</feature>
<sequence>GEGGAVGDAQGVKFITSRKGKCLMLYKSFTYNKQNTNKNGERWYCSSQSSRKCTAQVFLANDGSITDTQIVH</sequence>
<dbReference type="Pfam" id="PF04500">
    <property type="entry name" value="FLYWCH"/>
    <property type="match status" value="1"/>
</dbReference>
<keyword evidence="2" id="KW-0863">Zinc-finger</keyword>
<proteinExistence type="predicted"/>
<feature type="non-terminal residue" evidence="5">
    <location>
        <position position="1"/>
    </location>
</feature>
<dbReference type="GO" id="GO:0008270">
    <property type="term" value="F:zinc ion binding"/>
    <property type="evidence" value="ECO:0007669"/>
    <property type="project" value="UniProtKB-KW"/>
</dbReference>
<protein>
    <recommendedName>
        <fullName evidence="4">FLYWCH-type domain-containing protein</fullName>
    </recommendedName>
</protein>
<name>S4NVB1_9NEOP</name>
<evidence type="ECO:0000256" key="1">
    <source>
        <dbReference type="ARBA" id="ARBA00022723"/>
    </source>
</evidence>
<feature type="non-terminal residue" evidence="5">
    <location>
        <position position="72"/>
    </location>
</feature>
<evidence type="ECO:0000259" key="4">
    <source>
        <dbReference type="Pfam" id="PF04500"/>
    </source>
</evidence>
<evidence type="ECO:0000313" key="5">
    <source>
        <dbReference type="EMBL" id="JAA80964.1"/>
    </source>
</evidence>
<organism evidence="5">
    <name type="scientific">Pararge aegeria</name>
    <name type="common">speckled wood butterfly</name>
    <dbReference type="NCBI Taxonomy" id="116150"/>
    <lineage>
        <taxon>Eukaryota</taxon>
        <taxon>Metazoa</taxon>
        <taxon>Ecdysozoa</taxon>
        <taxon>Arthropoda</taxon>
        <taxon>Hexapoda</taxon>
        <taxon>Insecta</taxon>
        <taxon>Pterygota</taxon>
        <taxon>Neoptera</taxon>
        <taxon>Endopterygota</taxon>
        <taxon>Lepidoptera</taxon>
        <taxon>Glossata</taxon>
        <taxon>Ditrysia</taxon>
        <taxon>Papilionoidea</taxon>
        <taxon>Nymphalidae</taxon>
        <taxon>Satyrinae</taxon>
        <taxon>Satyrini</taxon>
        <taxon>Parargina</taxon>
        <taxon>Pararge</taxon>
    </lineage>
</organism>
<dbReference type="EMBL" id="GAIX01011596">
    <property type="protein sequence ID" value="JAA80964.1"/>
    <property type="molecule type" value="Transcribed_RNA"/>
</dbReference>
<accession>S4NVB1</accession>